<name>A0ABR9UAT5_9CYAN</name>
<evidence type="ECO:0000256" key="1">
    <source>
        <dbReference type="SAM" id="Phobius"/>
    </source>
</evidence>
<gene>
    <name evidence="2" type="ORF">IQ236_09920</name>
</gene>
<dbReference type="Pfam" id="PF04307">
    <property type="entry name" value="YdjM"/>
    <property type="match status" value="1"/>
</dbReference>
<reference evidence="2 3" key="1">
    <citation type="submission" date="2020-10" db="EMBL/GenBank/DDBJ databases">
        <authorList>
            <person name="Castelo-Branco R."/>
            <person name="Eusebio N."/>
            <person name="Adriana R."/>
            <person name="Vieira A."/>
            <person name="Brugerolle De Fraissinette N."/>
            <person name="Rezende De Castro R."/>
            <person name="Schneider M.P."/>
            <person name="Vasconcelos V."/>
            <person name="Leao P.N."/>
        </authorList>
    </citation>
    <scope>NUCLEOTIDE SEQUENCE [LARGE SCALE GENOMIC DNA]</scope>
    <source>
        <strain evidence="2 3">LEGE 06226</strain>
    </source>
</reference>
<accession>A0ABR9UAT5</accession>
<feature type="transmembrane region" description="Helical" evidence="1">
    <location>
        <begin position="67"/>
        <end position="86"/>
    </location>
</feature>
<proteinExistence type="predicted"/>
<feature type="transmembrane region" description="Helical" evidence="1">
    <location>
        <begin position="149"/>
        <end position="166"/>
    </location>
</feature>
<keyword evidence="1" id="KW-0812">Transmembrane</keyword>
<dbReference type="Proteomes" id="UP000640725">
    <property type="component" value="Unassembled WGS sequence"/>
</dbReference>
<evidence type="ECO:0000313" key="2">
    <source>
        <dbReference type="EMBL" id="MBE9143542.1"/>
    </source>
</evidence>
<keyword evidence="1" id="KW-0472">Membrane</keyword>
<keyword evidence="3" id="KW-1185">Reference proteome</keyword>
<dbReference type="InterPro" id="IPR007404">
    <property type="entry name" value="YdjM-like"/>
</dbReference>
<keyword evidence="1" id="KW-1133">Transmembrane helix</keyword>
<dbReference type="GO" id="GO:0016787">
    <property type="term" value="F:hydrolase activity"/>
    <property type="evidence" value="ECO:0007669"/>
    <property type="project" value="UniProtKB-KW"/>
</dbReference>
<evidence type="ECO:0000313" key="3">
    <source>
        <dbReference type="Proteomes" id="UP000640725"/>
    </source>
</evidence>
<organism evidence="2 3">
    <name type="scientific">Planktothrix mougeotii LEGE 06226</name>
    <dbReference type="NCBI Taxonomy" id="1828728"/>
    <lineage>
        <taxon>Bacteria</taxon>
        <taxon>Bacillati</taxon>
        <taxon>Cyanobacteriota</taxon>
        <taxon>Cyanophyceae</taxon>
        <taxon>Oscillatoriophycideae</taxon>
        <taxon>Oscillatoriales</taxon>
        <taxon>Microcoleaceae</taxon>
        <taxon>Planktothrix</taxon>
    </lineage>
</organism>
<keyword evidence="2" id="KW-0378">Hydrolase</keyword>
<protein>
    <submittedName>
        <fullName evidence="2">Metal-dependent hydrolase</fullName>
    </submittedName>
</protein>
<dbReference type="RefSeq" id="WP_193869110.1">
    <property type="nucleotide sequence ID" value="NZ_JADEWU010000017.1"/>
</dbReference>
<comment type="caution">
    <text evidence="2">The sequence shown here is derived from an EMBL/GenBank/DDBJ whole genome shotgun (WGS) entry which is preliminary data.</text>
</comment>
<sequence>MPSPLFHATAGYFLGKYLPTHLIPKSYPFRRFDLNILYPVFIATCADFDFIPQMLTGIEFHRGISHSLIFTLGFSLIISWVASKIWKISYQHLFRFTLILYSSQLILDFFAEGRGIKLFLPFLDQFFKSPILLFPGVHYSLGWFHPSHLVSLAYELLLTVVLYQLLTQWQAYKAQKATLSTVKNNIHHHRKLKSKSTLKN</sequence>
<feature type="transmembrane region" description="Helical" evidence="1">
    <location>
        <begin position="92"/>
        <end position="111"/>
    </location>
</feature>
<dbReference type="EMBL" id="JADEWU010000017">
    <property type="protein sequence ID" value="MBE9143542.1"/>
    <property type="molecule type" value="Genomic_DNA"/>
</dbReference>